<gene>
    <name evidence="4" type="ORF">BLNAU_17122</name>
    <name evidence="3" type="ORF">BLNAU_21678</name>
    <name evidence="2" type="ORF">BLNAU_25132</name>
</gene>
<comment type="caution">
    <text evidence="2">The sequence shown here is derived from an EMBL/GenBank/DDBJ whole genome shotgun (WGS) entry which is preliminary data.</text>
</comment>
<sequence length="113" mass="12561">MCTLLFHVRRSRREEEKPVGLEVHEVTGQSVDSSNPSMSARSSLKGGGTQKYGGTTLRSSPTQARKWFASTGVSVGDLRLGHRNLHSKSFRFDDLNNCGILIFSRLPLPSRWS</sequence>
<accession>A0ABQ9WKH1</accession>
<dbReference type="EMBL" id="JARBJD010000788">
    <property type="protein sequence ID" value="KAK2939960.1"/>
    <property type="molecule type" value="Genomic_DNA"/>
</dbReference>
<dbReference type="EMBL" id="JARBJD010000188">
    <property type="protein sequence ID" value="KAK2947895.1"/>
    <property type="molecule type" value="Genomic_DNA"/>
</dbReference>
<keyword evidence="5" id="KW-1185">Reference proteome</keyword>
<organism evidence="2 5">
    <name type="scientific">Blattamonas nauphoetae</name>
    <dbReference type="NCBI Taxonomy" id="2049346"/>
    <lineage>
        <taxon>Eukaryota</taxon>
        <taxon>Metamonada</taxon>
        <taxon>Preaxostyla</taxon>
        <taxon>Oxymonadida</taxon>
        <taxon>Blattamonas</taxon>
    </lineage>
</organism>
<feature type="compositionally biased region" description="Polar residues" evidence="1">
    <location>
        <begin position="27"/>
        <end position="42"/>
    </location>
</feature>
<evidence type="ECO:0000313" key="3">
    <source>
        <dbReference type="EMBL" id="KAK2943421.1"/>
    </source>
</evidence>
<protein>
    <submittedName>
        <fullName evidence="2">Uncharacterized protein</fullName>
    </submittedName>
</protein>
<evidence type="ECO:0000313" key="2">
    <source>
        <dbReference type="EMBL" id="KAK2939960.1"/>
    </source>
</evidence>
<dbReference type="EMBL" id="JARBJD010000348">
    <property type="protein sequence ID" value="KAK2943421.1"/>
    <property type="molecule type" value="Genomic_DNA"/>
</dbReference>
<reference evidence="2 5" key="1">
    <citation type="journal article" date="2022" name="bioRxiv">
        <title>Genomics of Preaxostyla Flagellates Illuminates Evolutionary Transitions and the Path Towards Mitochondrial Loss.</title>
        <authorList>
            <person name="Novak L.V.F."/>
            <person name="Treitli S.C."/>
            <person name="Pyrih J."/>
            <person name="Halakuc P."/>
            <person name="Pipaliya S.V."/>
            <person name="Vacek V."/>
            <person name="Brzon O."/>
            <person name="Soukal P."/>
            <person name="Eme L."/>
            <person name="Dacks J.B."/>
            <person name="Karnkowska A."/>
            <person name="Elias M."/>
            <person name="Hampl V."/>
        </authorList>
    </citation>
    <scope>NUCLEOTIDE SEQUENCE [LARGE SCALE GENOMIC DNA]</scope>
    <source>
        <strain evidence="2">NAU3</strain>
        <tissue evidence="2">Gut</tissue>
    </source>
</reference>
<evidence type="ECO:0000256" key="1">
    <source>
        <dbReference type="SAM" id="MobiDB-lite"/>
    </source>
</evidence>
<feature type="region of interest" description="Disordered" evidence="1">
    <location>
        <begin position="27"/>
        <end position="59"/>
    </location>
</feature>
<proteinExistence type="predicted"/>
<name>A0ABQ9WKH1_9EUKA</name>
<evidence type="ECO:0000313" key="4">
    <source>
        <dbReference type="EMBL" id="KAK2947895.1"/>
    </source>
</evidence>
<dbReference type="Proteomes" id="UP001281761">
    <property type="component" value="Unassembled WGS sequence"/>
</dbReference>
<evidence type="ECO:0000313" key="5">
    <source>
        <dbReference type="Proteomes" id="UP001281761"/>
    </source>
</evidence>